<name>A0ABT0T6T3_9GAMM</name>
<feature type="transmembrane region" description="Helical" evidence="2">
    <location>
        <begin position="45"/>
        <end position="73"/>
    </location>
</feature>
<organism evidence="3 4">
    <name type="scientific">Halomonas gemina</name>
    <dbReference type="NCBI Taxonomy" id="2945105"/>
    <lineage>
        <taxon>Bacteria</taxon>
        <taxon>Pseudomonadati</taxon>
        <taxon>Pseudomonadota</taxon>
        <taxon>Gammaproteobacteria</taxon>
        <taxon>Oceanospirillales</taxon>
        <taxon>Halomonadaceae</taxon>
        <taxon>Halomonas</taxon>
    </lineage>
</organism>
<sequence length="136" mass="16146">MPDPHDPRRDSQQNAAWRAAREWQSRARQTRADGPLSGLKLLLTWLLFGAMMIVAMVLGLFFLLIGWAMMPFLRHRMKKQMEKMRADRAEDVDGSVHYRETHYRESRDADGRYREQQVLEGDYEVRDEEQKDADHR</sequence>
<dbReference type="Proteomes" id="UP001165369">
    <property type="component" value="Unassembled WGS sequence"/>
</dbReference>
<keyword evidence="2" id="KW-0812">Transmembrane</keyword>
<evidence type="ECO:0000256" key="2">
    <source>
        <dbReference type="SAM" id="Phobius"/>
    </source>
</evidence>
<dbReference type="EMBL" id="JAMJPK010000010">
    <property type="protein sequence ID" value="MCL7942095.1"/>
    <property type="molecule type" value="Genomic_DNA"/>
</dbReference>
<keyword evidence="4" id="KW-1185">Reference proteome</keyword>
<feature type="compositionally biased region" description="Basic and acidic residues" evidence="1">
    <location>
        <begin position="97"/>
        <end position="117"/>
    </location>
</feature>
<feature type="region of interest" description="Disordered" evidence="1">
    <location>
        <begin position="97"/>
        <end position="136"/>
    </location>
</feature>
<comment type="caution">
    <text evidence="3">The sequence shown here is derived from an EMBL/GenBank/DDBJ whole genome shotgun (WGS) entry which is preliminary data.</text>
</comment>
<protein>
    <recommendedName>
        <fullName evidence="5">DUF3742 family protein</fullName>
    </recommendedName>
</protein>
<dbReference type="RefSeq" id="WP_250063554.1">
    <property type="nucleotide sequence ID" value="NZ_JAMJPK010000010.1"/>
</dbReference>
<gene>
    <name evidence="3" type="ORF">M8009_17565</name>
</gene>
<evidence type="ECO:0000313" key="3">
    <source>
        <dbReference type="EMBL" id="MCL7942095.1"/>
    </source>
</evidence>
<evidence type="ECO:0008006" key="5">
    <source>
        <dbReference type="Google" id="ProtNLM"/>
    </source>
</evidence>
<keyword evidence="2" id="KW-1133">Transmembrane helix</keyword>
<accession>A0ABT0T6T3</accession>
<evidence type="ECO:0000313" key="4">
    <source>
        <dbReference type="Proteomes" id="UP001165369"/>
    </source>
</evidence>
<evidence type="ECO:0000256" key="1">
    <source>
        <dbReference type="SAM" id="MobiDB-lite"/>
    </source>
</evidence>
<reference evidence="3" key="1">
    <citation type="submission" date="2022-05" db="EMBL/GenBank/DDBJ databases">
        <title>Halomonas geminus sp. nov. and Halomonas llamarensis sp. nov. isolated from high-altitude salars of the Atacama Desert.</title>
        <authorList>
            <person name="Hintersatz C."/>
            <person name="Rojas L.A."/>
            <person name="Wei T.-S."/>
            <person name="Kutschke S."/>
            <person name="Lehmann F."/>
            <person name="Jain R."/>
            <person name="Pollmann K."/>
        </authorList>
    </citation>
    <scope>NUCLEOTIDE SEQUENCE</scope>
    <source>
        <strain evidence="3">ATCH28</strain>
    </source>
</reference>
<proteinExistence type="predicted"/>
<keyword evidence="2" id="KW-0472">Membrane</keyword>